<dbReference type="NCBIfam" id="NF038133">
    <property type="entry name" value="choice_anch_L"/>
    <property type="match status" value="1"/>
</dbReference>
<gene>
    <name evidence="1" type="ORF">LG45_14015</name>
</gene>
<reference evidence="1 2" key="1">
    <citation type="submission" date="2014-09" db="EMBL/GenBank/DDBJ databases">
        <title>Whole Genome Shotgun of Flavobacterium aquatile LMG 4008.</title>
        <authorList>
            <person name="Gale A.N."/>
            <person name="Pipes S.E."/>
            <person name="Newman J.D."/>
        </authorList>
    </citation>
    <scope>NUCLEOTIDE SEQUENCE [LARGE SCALE GENOMIC DNA]</scope>
    <source>
        <strain evidence="1 2">LMG 4008</strain>
    </source>
</reference>
<dbReference type="Pfam" id="PF13585">
    <property type="entry name" value="CHU_C"/>
    <property type="match status" value="1"/>
</dbReference>
<dbReference type="eggNOG" id="COG1572">
    <property type="taxonomic scope" value="Bacteria"/>
</dbReference>
<dbReference type="InterPro" id="IPR049804">
    <property type="entry name" value="Choice_anch_L"/>
</dbReference>
<dbReference type="EMBL" id="JRHH01000005">
    <property type="protein sequence ID" value="KGD67326.1"/>
    <property type="molecule type" value="Genomic_DNA"/>
</dbReference>
<dbReference type="STRING" id="1453498.LG45_14015"/>
<dbReference type="Proteomes" id="UP000029554">
    <property type="component" value="Unassembled WGS sequence"/>
</dbReference>
<organism evidence="1 2">
    <name type="scientific">Flavobacterium aquatile LMG 4008 = ATCC 11947</name>
    <dbReference type="NCBI Taxonomy" id="1453498"/>
    <lineage>
        <taxon>Bacteria</taxon>
        <taxon>Pseudomonadati</taxon>
        <taxon>Bacteroidota</taxon>
        <taxon>Flavobacteriia</taxon>
        <taxon>Flavobacteriales</taxon>
        <taxon>Flavobacteriaceae</taxon>
        <taxon>Flavobacterium</taxon>
    </lineage>
</organism>
<name>A0A095SRQ2_9FLAO</name>
<evidence type="ECO:0000313" key="1">
    <source>
        <dbReference type="EMBL" id="KGD67326.1"/>
    </source>
</evidence>
<protein>
    <submittedName>
        <fullName evidence="1">Uncharacterized protein</fullName>
    </submittedName>
</protein>
<dbReference type="NCBIfam" id="TIGR04131">
    <property type="entry name" value="Bac_Flav_CTERM"/>
    <property type="match status" value="1"/>
</dbReference>
<keyword evidence="2" id="KW-1185">Reference proteome</keyword>
<dbReference type="eggNOG" id="COG2911">
    <property type="taxonomic scope" value="Bacteria"/>
</dbReference>
<accession>A0A095SRQ2</accession>
<evidence type="ECO:0000313" key="2">
    <source>
        <dbReference type="Proteomes" id="UP000029554"/>
    </source>
</evidence>
<sequence>MSYGQLIVDNTTQTPAQLVQNVLLGAGITVSNITFNGAPANTISDQVGHFTNGVTTNIGIDSGVILSTGRAIAAIGPNNSGSTTLPTTTPMGGDPDLAAIATGSINTKAILEFDFVPVGQSLSFNFVFGSEEYLEWVGSSFNDVFGFFLSGPGIAGPYSNGAINIALVPSSTTPISINNVNAASNNAYYVNNGTGATPAINQTIQYDGFTTVIAALGNVQCGQTYHIKLAISNVGDSSFDSAVFLQAQSFNTTPLNLGLDLLTNNGLAPCSNGLTGGAPTVVDTGLGVTVPHVWTLDGVVIPGETGPVITVTSPGLYCVTAYPYGPSCPVSDCLVIEFLPPLPLNPPNNLIKCANPFDLTENTPVVLNGLNPANYDVNYFITLANAEDFFSPIGNPANYIGTDGQTIYIRVDDSSGAGCFEIQSFQLILIPPPTPPNPADVTACDSYTLPVLPANETYHSASGGLPATEIPAGTVITTSQTIYVYAQSAAPGCTSEGDFVVTIITGTPPNPADVTVCGSYTLPALPTGSTYHFASGGAAGTLIPVGTVITTSQVVYVFSQSATTPSCSAEGDFVITVNTAPATPTPADVTACDSYVLPALPAGQTYHSVSGGNPALEIPSGTSISTSQTIYIFAQSGTVPNCTAEGDFIVTINVTPATPNPADVTVCNSYILPALPAGSSYHTLPNGGGTTLLAGQSITTTQVIYVFSQTGTTPNCTAEGDFVVTVNYTPVPDNPNDVTSCGNYVLPALTVGNYFTGTNGSGTPMFAGDVITTNQTIYIYAQTATVPNCSDENSFDVTIITAPTINTPTDYVVCDDSYNNDGIYNSFDFTTKNNEITTDGTLIIGYYETLTNSQTGSNPLVSPYQNINPGLQTIYVGVFNPAAPGCKSFTQFNLIVNPLPLANPVITDYELCETTIPGDGVEIFTLNTKDVEIANGQTGVTINYYDNLTDATANNTAAALANLYQNTTANQQQIWINISNNTTGCSSVGTFNLVVNPLPAVTAPNPMFECSNGSAIPLTADFDLTLNNGIISGGNPGVTVTYYATLLDAQNEVSPLAIPYQNISNPQTIYVRVENNATGCFDTTTLELNVTQGPVANTPTPLEYCDPNNDGFGPFNLTDAIPEIVGGAVPPGVQVSFYETATGAQLGGTQNLLTSPYTNIDPWTQTIYVRVFYTLTNCANFVELQLIVNPTPEATEPQPYHECDNDYDGFTIFDLSTIDAEVLGAIDPTTHTVSYYTTLQEAQVGDPATAISNLTTYNSDNQTIYVRVTTTATGCFDIVALQLVVDPLPTSSQPAYVPYSLCETTAFGVGYESFDLLSQVPTILAAQTGVAVTFYPSLLDAQNGTNVITTSSYVNTAIYVQTLGIRLTNEATGCFVVSTMDIRVEPLPTPITPITPPTLCDADQDGFTDFDLDSYTAEILQGAVYTITYHETITDAQTGANALTSPYTNINPFVQVIYVSAVDPITGCRQTMPLTLNVNPSPLMPNLNDLTLCDQTGNTQDGITVFDLTIQTPIILAAQTSPASNYMVTYYVTLADAQNQVNNIIDVLTYSNTVNGQTIWAVVQHNTTDCFIIGSFQLNVNTPLLLTTPAPLSVCDSDAIPNDQFTSFDLTIRDTMITGGLPGYTVAYYPSLLDAQNGTNVITPATSYTNTSAAVQTLGVVVTSPQGCTSITTLDIRVLPIPVPNTNPPALAPQCDYNNPGDMVEIFDLTVNEAYITNGDPSLTLHYYPTQQDAIDQTNEIIPPTAASVGGNVWIRVENNRVDYLGNNCYVLVEQPLTVNPLPSLAIIPDYQICEEDAVTNDGFEVFDLTSQAAALLANNPVTTPATTYTMSYYTDAALTNQITNPTTYTNTSNPQTIYVVATNDTTGCRSQVGSFNILVNPKPDIAAPTTLLNTCDGDGTNDGYFAYPLDGAVTTEVLNGQDPLQFAVTFYDTEYNPDATPPLLPTSIADLAGYMGYTHTIWAVVTNIATGCQKITSFGAIVEQLPEPQITTVDDINTICVDFTDNVVVRTLTLTAVNNTVYLDPTTIPAFEYHWFEDGAEVAVTTTPSYTITQPLNDGVSSNFTVQMINQTALMCEQTSANFEVLQSGQAEILNGTIGYTVTNAFADNQIITVTVQGFGTYEYSLDDGPRQVSNVFENVSLGTHTITVWDTEGGLDNSCDALVITDVQTIDYPHYFTPNGDGIHENWNIVGLSGQPSSKIYIFDRFGKLIKQISSTSDGWDGTFNGQMMPSTDYWFTVDFMEQGKSKQFKAHFALKR</sequence>
<proteinExistence type="predicted"/>
<dbReference type="InterPro" id="IPR026341">
    <property type="entry name" value="T9SS_type_B"/>
</dbReference>
<comment type="caution">
    <text evidence="1">The sequence shown here is derived from an EMBL/GenBank/DDBJ whole genome shotgun (WGS) entry which is preliminary data.</text>
</comment>
<dbReference type="eggNOG" id="COG3291">
    <property type="taxonomic scope" value="Bacteria"/>
</dbReference>